<dbReference type="Proteomes" id="UP000293902">
    <property type="component" value="Chromosome"/>
</dbReference>
<evidence type="ECO:0000259" key="2">
    <source>
        <dbReference type="Pfam" id="PF01558"/>
    </source>
</evidence>
<dbReference type="PANTHER" id="PTHR42730">
    <property type="entry name" value="2-OXOGLUTARATE SYNTHASE SUBUNIT KORC"/>
    <property type="match status" value="1"/>
</dbReference>
<dbReference type="Pfam" id="PF01558">
    <property type="entry name" value="POR"/>
    <property type="match status" value="1"/>
</dbReference>
<reference evidence="3 6" key="2">
    <citation type="submission" date="2019-02" db="EMBL/GenBank/DDBJ databases">
        <title>Complete genome sequence of Desulfobacter hydrogenophilus AcRS1.</title>
        <authorList>
            <person name="Marietou A."/>
            <person name="Lund M.B."/>
            <person name="Marshall I.P.G."/>
            <person name="Schreiber L."/>
            <person name="Jorgensen B."/>
        </authorList>
    </citation>
    <scope>NUCLEOTIDE SEQUENCE [LARGE SCALE GENOMIC DNA]</scope>
    <source>
        <strain evidence="3 6">AcRS1</strain>
    </source>
</reference>
<gene>
    <name evidence="4" type="ORF">DO021_04235</name>
    <name evidence="3" type="ORF">EYB58_06315</name>
</gene>
<dbReference type="GO" id="GO:0016903">
    <property type="term" value="F:oxidoreductase activity, acting on the aldehyde or oxo group of donors"/>
    <property type="evidence" value="ECO:0007669"/>
    <property type="project" value="InterPro"/>
</dbReference>
<evidence type="ECO:0000256" key="1">
    <source>
        <dbReference type="ARBA" id="ARBA00023002"/>
    </source>
</evidence>
<dbReference type="SUPFAM" id="SSF53323">
    <property type="entry name" value="Pyruvate-ferredoxin oxidoreductase, PFOR, domain III"/>
    <property type="match status" value="1"/>
</dbReference>
<proteinExistence type="predicted"/>
<dbReference type="RefSeq" id="WP_111954044.1">
    <property type="nucleotide sequence ID" value="NZ_CP036313.1"/>
</dbReference>
<dbReference type="EMBL" id="QLNI01000006">
    <property type="protein sequence ID" value="RAM03296.1"/>
    <property type="molecule type" value="Genomic_DNA"/>
</dbReference>
<dbReference type="InterPro" id="IPR002869">
    <property type="entry name" value="Pyrv_flavodox_OxRed_cen"/>
</dbReference>
<dbReference type="InterPro" id="IPR019752">
    <property type="entry name" value="Pyrv/ketoisovalerate_OxRed_cat"/>
</dbReference>
<dbReference type="OrthoDB" id="9789125at2"/>
<keyword evidence="1" id="KW-0560">Oxidoreductase</keyword>
<evidence type="ECO:0000313" key="6">
    <source>
        <dbReference type="Proteomes" id="UP000293902"/>
    </source>
</evidence>
<dbReference type="PANTHER" id="PTHR42730:SF1">
    <property type="entry name" value="2-OXOGLUTARATE SYNTHASE SUBUNIT KORC"/>
    <property type="match status" value="1"/>
</dbReference>
<dbReference type="EMBL" id="CP036313">
    <property type="protein sequence ID" value="QBH12562.1"/>
    <property type="molecule type" value="Genomic_DNA"/>
</dbReference>
<dbReference type="InterPro" id="IPR052554">
    <property type="entry name" value="2-oxoglutarate_synth_KorC"/>
</dbReference>
<reference evidence="4 5" key="1">
    <citation type="submission" date="2018-06" db="EMBL/GenBank/DDBJ databases">
        <title>Complete Genome Sequence of Desulfobacter hydrogenophilus (DSM3380).</title>
        <authorList>
            <person name="Marietou A."/>
            <person name="Schreiber L."/>
            <person name="Marshall I."/>
            <person name="Jorgensen B."/>
        </authorList>
    </citation>
    <scope>NUCLEOTIDE SEQUENCE [LARGE SCALE GENOMIC DNA]</scope>
    <source>
        <strain evidence="4 5">DSM 3380</strain>
    </source>
</reference>
<dbReference type="Proteomes" id="UP000248798">
    <property type="component" value="Unassembled WGS sequence"/>
</dbReference>
<name>A0A328FGI1_9BACT</name>
<dbReference type="AlphaFoldDB" id="A0A328FGI1"/>
<accession>A0A328FGI1</accession>
<keyword evidence="6" id="KW-1185">Reference proteome</keyword>
<feature type="domain" description="Pyruvate/ketoisovalerate oxidoreductase catalytic" evidence="2">
    <location>
        <begin position="12"/>
        <end position="172"/>
    </location>
</feature>
<evidence type="ECO:0000313" key="4">
    <source>
        <dbReference type="EMBL" id="RAM03296.1"/>
    </source>
</evidence>
<evidence type="ECO:0000313" key="3">
    <source>
        <dbReference type="EMBL" id="QBH12562.1"/>
    </source>
</evidence>
<sequence length="179" mass="18749">MESTGIVFTASGGQGVITTAIILARAATIFEGKNAIQSQSYGAAARGGATRADILISEGNLYYPKVEKADIFVALMQEGYDKYASVIKPGGLMIVDPKYITPTNMDAKIVELPMYDTVVKEIGKPIVYSVCVVGALIGLTGICKPESAISVIEVAMPPAFFDLNKKALEVGIALGKAAA</sequence>
<protein>
    <submittedName>
        <fullName evidence="4">2-oxoacid:ferredoxin oxidoreductase subunit gamma</fullName>
    </submittedName>
</protein>
<organism evidence="4 5">
    <name type="scientific">Desulfobacter hydrogenophilus</name>
    <dbReference type="NCBI Taxonomy" id="2291"/>
    <lineage>
        <taxon>Bacteria</taxon>
        <taxon>Pseudomonadati</taxon>
        <taxon>Thermodesulfobacteriota</taxon>
        <taxon>Desulfobacteria</taxon>
        <taxon>Desulfobacterales</taxon>
        <taxon>Desulfobacteraceae</taxon>
        <taxon>Desulfobacter</taxon>
    </lineage>
</organism>
<dbReference type="Gene3D" id="3.40.920.10">
    <property type="entry name" value="Pyruvate-ferredoxin oxidoreductase, PFOR, domain III"/>
    <property type="match status" value="1"/>
</dbReference>
<evidence type="ECO:0000313" key="5">
    <source>
        <dbReference type="Proteomes" id="UP000248798"/>
    </source>
</evidence>